<dbReference type="AlphaFoldDB" id="A0A1E3VR43"/>
<protein>
    <recommendedName>
        <fullName evidence="4">VanZ-like domain-containing protein</fullName>
    </recommendedName>
</protein>
<dbReference type="EMBL" id="LPWF01000033">
    <property type="protein sequence ID" value="ODR95998.1"/>
    <property type="molecule type" value="Genomic_DNA"/>
</dbReference>
<keyword evidence="3" id="KW-1185">Reference proteome</keyword>
<keyword evidence="1" id="KW-1133">Transmembrane helix</keyword>
<comment type="caution">
    <text evidence="2">The sequence shown here is derived from an EMBL/GenBank/DDBJ whole genome shotgun (WGS) entry which is preliminary data.</text>
</comment>
<feature type="transmembrane region" description="Helical" evidence="1">
    <location>
        <begin position="87"/>
        <end position="108"/>
    </location>
</feature>
<evidence type="ECO:0008006" key="4">
    <source>
        <dbReference type="Google" id="ProtNLM"/>
    </source>
</evidence>
<accession>A0A1E3VR43</accession>
<evidence type="ECO:0000313" key="3">
    <source>
        <dbReference type="Proteomes" id="UP000094472"/>
    </source>
</evidence>
<proteinExistence type="predicted"/>
<organism evidence="2 3">
    <name type="scientific">Methyloceanibacter superfactus</name>
    <dbReference type="NCBI Taxonomy" id="1774969"/>
    <lineage>
        <taxon>Bacteria</taxon>
        <taxon>Pseudomonadati</taxon>
        <taxon>Pseudomonadota</taxon>
        <taxon>Alphaproteobacteria</taxon>
        <taxon>Hyphomicrobiales</taxon>
        <taxon>Hyphomicrobiaceae</taxon>
        <taxon>Methyloceanibacter</taxon>
    </lineage>
</organism>
<evidence type="ECO:0000313" key="2">
    <source>
        <dbReference type="EMBL" id="ODR95998.1"/>
    </source>
</evidence>
<feature type="transmembrane region" description="Helical" evidence="1">
    <location>
        <begin position="38"/>
        <end position="56"/>
    </location>
</feature>
<dbReference type="STRING" id="1774969.AUC69_01855"/>
<dbReference type="Proteomes" id="UP000094472">
    <property type="component" value="Unassembled WGS sequence"/>
</dbReference>
<name>A0A1E3VR43_9HYPH</name>
<feature type="transmembrane region" description="Helical" evidence="1">
    <location>
        <begin position="63"/>
        <end position="81"/>
    </location>
</feature>
<gene>
    <name evidence="2" type="ORF">AUC69_01855</name>
</gene>
<reference evidence="2 3" key="1">
    <citation type="journal article" date="2016" name="Environ. Microbiol.">
        <title>New Methyloceanibacter diversity from North Sea sediments includes methanotroph containing solely the soluble methane monooxygenase.</title>
        <authorList>
            <person name="Vekeman B."/>
            <person name="Kerckhof F.M."/>
            <person name="Cremers G."/>
            <person name="de Vos P."/>
            <person name="Vandamme P."/>
            <person name="Boon N."/>
            <person name="Op den Camp H.J."/>
            <person name="Heylen K."/>
        </authorList>
    </citation>
    <scope>NUCLEOTIDE SEQUENCE [LARGE SCALE GENOMIC DNA]</scope>
    <source>
        <strain evidence="2 3">R-67175</strain>
    </source>
</reference>
<sequence>MPDLRRSLWFILAVLAGAIVFAALGPPEWQFRLGLHWLVEHFLAFFGLTIFACLAWPRPMAVAAVLLPFAVLLEAAQALTADRTADPATALSAASAVAAAALLADAVLSVRSLAVRKSAGNPEIRAVARPPQM</sequence>
<evidence type="ECO:0000256" key="1">
    <source>
        <dbReference type="SAM" id="Phobius"/>
    </source>
</evidence>
<keyword evidence="1" id="KW-0472">Membrane</keyword>
<keyword evidence="1" id="KW-0812">Transmembrane</keyword>